<dbReference type="CDD" id="cd02440">
    <property type="entry name" value="AdoMet_MTases"/>
    <property type="match status" value="1"/>
</dbReference>
<dbReference type="GO" id="GO:0032259">
    <property type="term" value="P:methylation"/>
    <property type="evidence" value="ECO:0007669"/>
    <property type="project" value="UniProtKB-KW"/>
</dbReference>
<reference evidence="4" key="1">
    <citation type="submission" date="2021-11" db="EMBL/GenBank/DDBJ databases">
        <title>Clostridia strains as spoilage organisms.</title>
        <authorList>
            <person name="Wambui J."/>
            <person name="Stevens M.J.A."/>
            <person name="Stephan R."/>
        </authorList>
    </citation>
    <scope>NUCLEOTIDE SEQUENCE</scope>
    <source>
        <strain evidence="4">CF009</strain>
    </source>
</reference>
<sequence length="268" mass="29226">MSDIKGEVKKYYGGIASRVNQETKGNCKCSSSCCSNNNSDIYDLDYLDNLPQEAINASLGCANPLVFGELKNGETVLDLGSGGGIDVLIASKYVGSTGKVYGLDMTDEMLRLANTNKQKMGVENVEFLKGYIEDIPIDNNKIDVILSNCVINLCEDKEKALSEAYRVLKPGGRLAIADIVILKDISEKIKNDAQMWVGCIAGALPIEEYRNVLLKVGFKNVEINPINIYTKDTIESIIKSKNLQDEYNSSDIEMADSAFAGALVKGIK</sequence>
<evidence type="ECO:0000256" key="2">
    <source>
        <dbReference type="ARBA" id="ARBA00022691"/>
    </source>
</evidence>
<dbReference type="NCBIfam" id="NF008823">
    <property type="entry name" value="PRK11873.1"/>
    <property type="match status" value="1"/>
</dbReference>
<keyword evidence="2" id="KW-0949">S-adenosyl-L-methionine</keyword>
<proteinExistence type="predicted"/>
<protein>
    <submittedName>
        <fullName evidence="4">Arsenite methyltransferase</fullName>
    </submittedName>
</protein>
<dbReference type="GO" id="GO:0008168">
    <property type="term" value="F:methyltransferase activity"/>
    <property type="evidence" value="ECO:0007669"/>
    <property type="project" value="UniProtKB-KW"/>
</dbReference>
<organism evidence="4 5">
    <name type="scientific">Clostridium estertheticum</name>
    <dbReference type="NCBI Taxonomy" id="238834"/>
    <lineage>
        <taxon>Bacteria</taxon>
        <taxon>Bacillati</taxon>
        <taxon>Bacillota</taxon>
        <taxon>Clostridia</taxon>
        <taxon>Eubacteriales</taxon>
        <taxon>Clostridiaceae</taxon>
        <taxon>Clostridium</taxon>
    </lineage>
</organism>
<feature type="domain" description="Methyltransferase" evidence="3">
    <location>
        <begin position="71"/>
        <end position="213"/>
    </location>
</feature>
<name>A0AA47EHM3_9CLOT</name>
<evidence type="ECO:0000313" key="4">
    <source>
        <dbReference type="EMBL" id="WAG60255.1"/>
    </source>
</evidence>
<dbReference type="InterPro" id="IPR026669">
    <property type="entry name" value="Arsenite_MeTrfase-like"/>
</dbReference>
<accession>A0AA47EHM3</accession>
<dbReference type="Proteomes" id="UP001164733">
    <property type="component" value="Chromosome"/>
</dbReference>
<dbReference type="Pfam" id="PF13847">
    <property type="entry name" value="Methyltransf_31"/>
    <property type="match status" value="1"/>
</dbReference>
<dbReference type="EMBL" id="CP086239">
    <property type="protein sequence ID" value="WAG60255.1"/>
    <property type="molecule type" value="Genomic_DNA"/>
</dbReference>
<gene>
    <name evidence="4" type="primary">arsM</name>
    <name evidence="4" type="ORF">LL038_22395</name>
</gene>
<dbReference type="PANTHER" id="PTHR43675">
    <property type="entry name" value="ARSENITE METHYLTRANSFERASE"/>
    <property type="match status" value="1"/>
</dbReference>
<dbReference type="AlphaFoldDB" id="A0AA47EHM3"/>
<keyword evidence="1" id="KW-0808">Transferase</keyword>
<dbReference type="InterPro" id="IPR025714">
    <property type="entry name" value="Methyltranfer_dom"/>
</dbReference>
<dbReference type="PANTHER" id="PTHR43675:SF8">
    <property type="entry name" value="ARSENITE METHYLTRANSFERASE"/>
    <property type="match status" value="1"/>
</dbReference>
<keyword evidence="4" id="KW-0489">Methyltransferase</keyword>
<evidence type="ECO:0000313" key="5">
    <source>
        <dbReference type="Proteomes" id="UP001164733"/>
    </source>
</evidence>
<evidence type="ECO:0000259" key="3">
    <source>
        <dbReference type="Pfam" id="PF13847"/>
    </source>
</evidence>
<dbReference type="RefSeq" id="WP_216120884.1">
    <property type="nucleotide sequence ID" value="NZ_CP086239.1"/>
</dbReference>
<evidence type="ECO:0000256" key="1">
    <source>
        <dbReference type="ARBA" id="ARBA00022679"/>
    </source>
</evidence>